<proteinExistence type="predicted"/>
<reference evidence="2" key="1">
    <citation type="submission" date="2009-05" db="EMBL/GenBank/DDBJ databases">
        <title>The genome sequence of Ajellomyces capsulatus strain H143.</title>
        <authorList>
            <person name="Champion M."/>
            <person name="Cuomo C.A."/>
            <person name="Ma L.-J."/>
            <person name="Henn M.R."/>
            <person name="Sil A."/>
            <person name="Goldman B."/>
            <person name="Young S.K."/>
            <person name="Kodira C.D."/>
            <person name="Zeng Q."/>
            <person name="Koehrsen M."/>
            <person name="Alvarado L."/>
            <person name="Berlin A.M."/>
            <person name="Borenstein D."/>
            <person name="Chen Z."/>
            <person name="Engels R."/>
            <person name="Freedman E."/>
            <person name="Gellesch M."/>
            <person name="Goldberg J."/>
            <person name="Griggs A."/>
            <person name="Gujja S."/>
            <person name="Heiman D.I."/>
            <person name="Hepburn T.A."/>
            <person name="Howarth C."/>
            <person name="Jen D."/>
            <person name="Larson L."/>
            <person name="Lewis B."/>
            <person name="Mehta T."/>
            <person name="Park D."/>
            <person name="Pearson M."/>
            <person name="Roberts A."/>
            <person name="Saif S."/>
            <person name="Shea T.D."/>
            <person name="Shenoy N."/>
            <person name="Sisk P."/>
            <person name="Stolte C."/>
            <person name="Sykes S."/>
            <person name="Walk T."/>
            <person name="White J."/>
            <person name="Yandava C."/>
            <person name="Klein B."/>
            <person name="McEwen J.G."/>
            <person name="Puccia R."/>
            <person name="Goldman G.H."/>
            <person name="Felipe M.S."/>
            <person name="Nino-Vega G."/>
            <person name="San-Blas G."/>
            <person name="Taylor J.W."/>
            <person name="Mendoza L."/>
            <person name="Galagan J.E."/>
            <person name="Nusbaum C."/>
            <person name="Birren B.W."/>
        </authorList>
    </citation>
    <scope>NUCLEOTIDE SEQUENCE [LARGE SCALE GENOMIC DNA]</scope>
    <source>
        <strain evidence="2">H143</strain>
    </source>
</reference>
<dbReference type="OrthoDB" id="10518489at2759"/>
<organism evidence="1 2">
    <name type="scientific">Ajellomyces capsulatus (strain H143)</name>
    <name type="common">Darling's disease fungus</name>
    <name type="synonym">Histoplasma capsulatum</name>
    <dbReference type="NCBI Taxonomy" id="544712"/>
    <lineage>
        <taxon>Eukaryota</taxon>
        <taxon>Fungi</taxon>
        <taxon>Dikarya</taxon>
        <taxon>Ascomycota</taxon>
        <taxon>Pezizomycotina</taxon>
        <taxon>Eurotiomycetes</taxon>
        <taxon>Eurotiomycetidae</taxon>
        <taxon>Onygenales</taxon>
        <taxon>Ajellomycetaceae</taxon>
        <taxon>Histoplasma</taxon>
    </lineage>
</organism>
<dbReference type="HOGENOM" id="CLU_1668884_0_0_1"/>
<dbReference type="Proteomes" id="UP000002624">
    <property type="component" value="Unassembled WGS sequence"/>
</dbReference>
<accession>C6HBV1</accession>
<dbReference type="EMBL" id="GG692422">
    <property type="protein sequence ID" value="EER42041.1"/>
    <property type="molecule type" value="Genomic_DNA"/>
</dbReference>
<sequence length="158" mass="17704">MSVYAPANNLHFPQILSNARPGTQMLLYPSAIPLNIWATFPLHQEGNSFRPLNLMESFILNWGNRMEIISRDSHWQIGLALTEACCTLSLRHIPVSSNAAKIKLPFSGDKTDQKVSNAIFAGNLGLSGDQMPWMHNLLRENGLDLWRLQGNTFIWSGS</sequence>
<dbReference type="VEuPathDB" id="FungiDB:HCDG_03500"/>
<gene>
    <name evidence="1" type="ORF">HCDG_03500</name>
</gene>
<evidence type="ECO:0000313" key="1">
    <source>
        <dbReference type="EMBL" id="EER42041.1"/>
    </source>
</evidence>
<name>C6HBV1_AJECH</name>
<evidence type="ECO:0000313" key="2">
    <source>
        <dbReference type="Proteomes" id="UP000002624"/>
    </source>
</evidence>
<protein>
    <submittedName>
        <fullName evidence="1">Uncharacterized protein</fullName>
    </submittedName>
</protein>
<dbReference type="AlphaFoldDB" id="C6HBV1"/>